<protein>
    <recommendedName>
        <fullName evidence="3">TLDc domain-containing protein</fullName>
    </recommendedName>
</protein>
<dbReference type="EMBL" id="JAPFFF010000018">
    <property type="protein sequence ID" value="KAK8861027.1"/>
    <property type="molecule type" value="Genomic_DNA"/>
</dbReference>
<comment type="caution">
    <text evidence="1">The sequence shown here is derived from an EMBL/GenBank/DDBJ whole genome shotgun (WGS) entry which is preliminary data.</text>
</comment>
<name>A0ABR2IEP3_9EUKA</name>
<organism evidence="1 2">
    <name type="scientific">Tritrichomonas musculus</name>
    <dbReference type="NCBI Taxonomy" id="1915356"/>
    <lineage>
        <taxon>Eukaryota</taxon>
        <taxon>Metamonada</taxon>
        <taxon>Parabasalia</taxon>
        <taxon>Tritrichomonadida</taxon>
        <taxon>Tritrichomonadidae</taxon>
        <taxon>Tritrichomonas</taxon>
    </lineage>
</organism>
<dbReference type="Proteomes" id="UP001470230">
    <property type="component" value="Unassembled WGS sequence"/>
</dbReference>
<proteinExistence type="predicted"/>
<evidence type="ECO:0000313" key="1">
    <source>
        <dbReference type="EMBL" id="KAK8861027.1"/>
    </source>
</evidence>
<evidence type="ECO:0008006" key="3">
    <source>
        <dbReference type="Google" id="ProtNLM"/>
    </source>
</evidence>
<keyword evidence="2" id="KW-1185">Reference proteome</keyword>
<accession>A0ABR2IEP3</accession>
<evidence type="ECO:0000313" key="2">
    <source>
        <dbReference type="Proteomes" id="UP001470230"/>
    </source>
</evidence>
<gene>
    <name evidence="1" type="ORF">M9Y10_012719</name>
</gene>
<sequence>MDFLQFSLNKSSDKSYFEVCSCEVSNLYLEGVIFSPNYDLLIYFIDSDLFKQYESFFFTVKIEIYLPNCKKIQSYNLSVCFSSKKYFSRFSGLFDDIKYGSYTVKILFTFNNANVLKNKQYSRKTFSKKINIVTLESIKADKIYCDNYVTPITNDQSVKDIFADYNLNKQYLYISFPGTKEIIGPFTIKEIKRSLISQYHTSVFLIPIRQGNLAFFVENNKYGSEFFGAFPLSEIPKLFGNDYENFTVNDQPFNQDRKYPSGTIIKADIIM</sequence>
<reference evidence="1 2" key="1">
    <citation type="submission" date="2024-04" db="EMBL/GenBank/DDBJ databases">
        <title>Tritrichomonas musculus Genome.</title>
        <authorList>
            <person name="Alves-Ferreira E."/>
            <person name="Grigg M."/>
            <person name="Lorenzi H."/>
            <person name="Galac M."/>
        </authorList>
    </citation>
    <scope>NUCLEOTIDE SEQUENCE [LARGE SCALE GENOMIC DNA]</scope>
    <source>
        <strain evidence="1 2">EAF2021</strain>
    </source>
</reference>